<evidence type="ECO:0000313" key="4">
    <source>
        <dbReference type="Proteomes" id="UP001415857"/>
    </source>
</evidence>
<evidence type="ECO:0008006" key="5">
    <source>
        <dbReference type="Google" id="ProtNLM"/>
    </source>
</evidence>
<dbReference type="PANTHER" id="PTHR47718:SF13">
    <property type="entry name" value="OS09G0290500 PROTEIN"/>
    <property type="match status" value="1"/>
</dbReference>
<dbReference type="InterPro" id="IPR004330">
    <property type="entry name" value="FAR1_DNA_bnd_dom"/>
</dbReference>
<organism evidence="3 4">
    <name type="scientific">Liquidambar formosana</name>
    <name type="common">Formosan gum</name>
    <dbReference type="NCBI Taxonomy" id="63359"/>
    <lineage>
        <taxon>Eukaryota</taxon>
        <taxon>Viridiplantae</taxon>
        <taxon>Streptophyta</taxon>
        <taxon>Embryophyta</taxon>
        <taxon>Tracheophyta</taxon>
        <taxon>Spermatophyta</taxon>
        <taxon>Magnoliopsida</taxon>
        <taxon>eudicotyledons</taxon>
        <taxon>Gunneridae</taxon>
        <taxon>Pentapetalae</taxon>
        <taxon>Saxifragales</taxon>
        <taxon>Altingiaceae</taxon>
        <taxon>Liquidambar</taxon>
    </lineage>
</organism>
<feature type="domain" description="MULE transposase" evidence="2">
    <location>
        <begin position="245"/>
        <end position="322"/>
    </location>
</feature>
<sequence length="342" mass="38594">MDDVHDGASVFESQGLDDFAGIVEPEIGMSFGSEEEVRMFYSKYAMSQGFGIAKISVKCDDNGSLKYYSLACSRNGKYVSLANNGLNPRPTIKIGCKAKINIVVKSEGEFVISKVCIPHNHSLSPQSSRYLPCYRRLDSMTKRVLEINDRAGIKLSKSYVSLVVAAGGYEQVKYGEKDVRNYLAKARDYRLGIRDAEAVCTYFKRMQIRNPNFFYVVDLDKDGRLRNLFWADARSRAAYESFSDVVSFDSTYLTNEYRMPFAPFIGVNHHGQSILFGCGLLSFKGVEGYIWLFSWLECMSFNAPKAIITDQCKSIQAAVAEVQLVKFLTPNFTLIREEEYAI</sequence>
<evidence type="ECO:0000313" key="3">
    <source>
        <dbReference type="EMBL" id="KAK9277032.1"/>
    </source>
</evidence>
<dbReference type="PANTHER" id="PTHR47718">
    <property type="entry name" value="OS01G0519700 PROTEIN"/>
    <property type="match status" value="1"/>
</dbReference>
<reference evidence="3 4" key="1">
    <citation type="journal article" date="2024" name="Plant J.">
        <title>Genome sequences and population genomics reveal climatic adaptation and genomic divergence between two closely related sweetgum species.</title>
        <authorList>
            <person name="Xu W.Q."/>
            <person name="Ren C.Q."/>
            <person name="Zhang X.Y."/>
            <person name="Comes H.P."/>
            <person name="Liu X.H."/>
            <person name="Li Y.G."/>
            <person name="Kettle C.J."/>
            <person name="Jalonen R."/>
            <person name="Gaisberger H."/>
            <person name="Ma Y.Z."/>
            <person name="Qiu Y.X."/>
        </authorList>
    </citation>
    <scope>NUCLEOTIDE SEQUENCE [LARGE SCALE GENOMIC DNA]</scope>
    <source>
        <strain evidence="3">Hangzhou</strain>
    </source>
</reference>
<evidence type="ECO:0000259" key="1">
    <source>
        <dbReference type="Pfam" id="PF03101"/>
    </source>
</evidence>
<dbReference type="EMBL" id="JBBPBK010000010">
    <property type="protein sequence ID" value="KAK9277032.1"/>
    <property type="molecule type" value="Genomic_DNA"/>
</dbReference>
<gene>
    <name evidence="3" type="ORF">L1049_006571</name>
</gene>
<protein>
    <recommendedName>
        <fullName evidence="5">Protein FAR1-RELATED SEQUENCE</fullName>
    </recommendedName>
</protein>
<dbReference type="Proteomes" id="UP001415857">
    <property type="component" value="Unassembled WGS sequence"/>
</dbReference>
<dbReference type="AlphaFoldDB" id="A0AAP0RFT1"/>
<name>A0AAP0RFT1_LIQFO</name>
<dbReference type="Pfam" id="PF03101">
    <property type="entry name" value="FAR1"/>
    <property type="match status" value="1"/>
</dbReference>
<evidence type="ECO:0000259" key="2">
    <source>
        <dbReference type="Pfam" id="PF10551"/>
    </source>
</evidence>
<feature type="domain" description="FAR1" evidence="1">
    <location>
        <begin position="40"/>
        <end position="124"/>
    </location>
</feature>
<keyword evidence="4" id="KW-1185">Reference proteome</keyword>
<comment type="caution">
    <text evidence="3">The sequence shown here is derived from an EMBL/GenBank/DDBJ whole genome shotgun (WGS) entry which is preliminary data.</text>
</comment>
<dbReference type="InterPro" id="IPR018289">
    <property type="entry name" value="MULE_transposase_dom"/>
</dbReference>
<accession>A0AAP0RFT1</accession>
<dbReference type="Pfam" id="PF10551">
    <property type="entry name" value="MULE"/>
    <property type="match status" value="1"/>
</dbReference>
<proteinExistence type="predicted"/>